<dbReference type="OrthoDB" id="292693at2759"/>
<reference evidence="5 6" key="1">
    <citation type="submission" date="2019-07" db="EMBL/GenBank/DDBJ databases">
        <title>Draft genome assembly of a fouling barnacle, Amphibalanus amphitrite (Darwin, 1854): The first reference genome for Thecostraca.</title>
        <authorList>
            <person name="Kim W."/>
        </authorList>
    </citation>
    <scope>NUCLEOTIDE SEQUENCE [LARGE SCALE GENOMIC DNA]</scope>
    <source>
        <strain evidence="5">SNU_AA5</strain>
        <tissue evidence="5">Soma without cirri and trophi</tissue>
    </source>
</reference>
<dbReference type="EMBL" id="VIIS01001591">
    <property type="protein sequence ID" value="KAF0295892.1"/>
    <property type="molecule type" value="Genomic_DNA"/>
</dbReference>
<protein>
    <submittedName>
        <fullName evidence="5">Coenzyme Q-binding protein COQ10 B, mitochondrial</fullName>
    </submittedName>
</protein>
<evidence type="ECO:0000313" key="5">
    <source>
        <dbReference type="EMBL" id="KAF0295892.1"/>
    </source>
</evidence>
<dbReference type="CDD" id="cd07813">
    <property type="entry name" value="COQ10p_like"/>
    <property type="match status" value="1"/>
</dbReference>
<dbReference type="InterPro" id="IPR005031">
    <property type="entry name" value="COQ10_START"/>
</dbReference>
<dbReference type="GO" id="GO:0005739">
    <property type="term" value="C:mitochondrion"/>
    <property type="evidence" value="ECO:0007669"/>
    <property type="project" value="TreeGrafter"/>
</dbReference>
<comment type="function">
    <text evidence="3">Required for the function of coenzyme Q in the respiratory chain. May serve as a chaperone or may be involved in the transport of Q6 from its site of synthesis to the catalytic sites of the respiratory complexes.</text>
</comment>
<evidence type="ECO:0000313" key="6">
    <source>
        <dbReference type="Proteomes" id="UP000440578"/>
    </source>
</evidence>
<dbReference type="AlphaFoldDB" id="A0A6A4VYG3"/>
<dbReference type="InterPro" id="IPR023393">
    <property type="entry name" value="START-like_dom_sf"/>
</dbReference>
<dbReference type="PANTHER" id="PTHR12901">
    <property type="entry name" value="SPERM PROTEIN HOMOLOG"/>
    <property type="match status" value="1"/>
</dbReference>
<feature type="domain" description="Coenzyme Q-binding protein COQ10 START" evidence="4">
    <location>
        <begin position="85"/>
        <end position="212"/>
    </location>
</feature>
<evidence type="ECO:0000259" key="4">
    <source>
        <dbReference type="Pfam" id="PF03364"/>
    </source>
</evidence>
<dbReference type="InterPro" id="IPR044996">
    <property type="entry name" value="COQ10-like"/>
</dbReference>
<dbReference type="SUPFAM" id="SSF55961">
    <property type="entry name" value="Bet v1-like"/>
    <property type="match status" value="1"/>
</dbReference>
<dbReference type="Proteomes" id="UP000440578">
    <property type="component" value="Unassembled WGS sequence"/>
</dbReference>
<evidence type="ECO:0000256" key="1">
    <source>
        <dbReference type="ARBA" id="ARBA00006885"/>
    </source>
</evidence>
<evidence type="ECO:0000256" key="2">
    <source>
        <dbReference type="ARBA" id="ARBA00011814"/>
    </source>
</evidence>
<comment type="caution">
    <text evidence="5">The sequence shown here is derived from an EMBL/GenBank/DDBJ whole genome shotgun (WGS) entry which is preliminary data.</text>
</comment>
<sequence length="236" mass="27261">MHRFSLFRHSTVRNIGLLSREDVRVCCNTLADKWRRTPQLFAGRMRGSHCSAAEYAFRPCQTRSVFTLPGADNKKREYSERRLLGYSMDQMYDIVSRVEDYTTFVPYCTECTVLSRRPSFLKARMAIGFGPVRESYVSSVTLARPHLVKAVCTEGRMFNHLLTEWKFAPGLSSNPRTCTLDFSVSFEFRSALHSKLANMFFDEVVRHMVKAFLREAQRRYGQESIRSQKPKVLAAS</sequence>
<dbReference type="Gene3D" id="3.30.530.20">
    <property type="match status" value="1"/>
</dbReference>
<dbReference type="PANTHER" id="PTHR12901:SF10">
    <property type="entry name" value="COENZYME Q-BINDING PROTEIN COQ10, MITOCHONDRIAL"/>
    <property type="match status" value="1"/>
</dbReference>
<dbReference type="Pfam" id="PF03364">
    <property type="entry name" value="Polyketide_cyc"/>
    <property type="match status" value="1"/>
</dbReference>
<accession>A0A6A4VYG3</accession>
<comment type="subunit">
    <text evidence="2">Interacts with coenzyme Q.</text>
</comment>
<organism evidence="5 6">
    <name type="scientific">Amphibalanus amphitrite</name>
    <name type="common">Striped barnacle</name>
    <name type="synonym">Balanus amphitrite</name>
    <dbReference type="NCBI Taxonomy" id="1232801"/>
    <lineage>
        <taxon>Eukaryota</taxon>
        <taxon>Metazoa</taxon>
        <taxon>Ecdysozoa</taxon>
        <taxon>Arthropoda</taxon>
        <taxon>Crustacea</taxon>
        <taxon>Multicrustacea</taxon>
        <taxon>Cirripedia</taxon>
        <taxon>Thoracica</taxon>
        <taxon>Thoracicalcarea</taxon>
        <taxon>Balanomorpha</taxon>
        <taxon>Balanoidea</taxon>
        <taxon>Balanidae</taxon>
        <taxon>Amphibalaninae</taxon>
        <taxon>Amphibalanus</taxon>
    </lineage>
</organism>
<keyword evidence="6" id="KW-1185">Reference proteome</keyword>
<comment type="similarity">
    <text evidence="1">Belongs to the COQ10 family.</text>
</comment>
<name>A0A6A4VYG3_AMPAM</name>
<proteinExistence type="inferred from homology"/>
<gene>
    <name evidence="5" type="primary">COQ10B</name>
    <name evidence="5" type="ORF">FJT64_006608</name>
</gene>
<dbReference type="GO" id="GO:0045333">
    <property type="term" value="P:cellular respiration"/>
    <property type="evidence" value="ECO:0007669"/>
    <property type="project" value="InterPro"/>
</dbReference>
<evidence type="ECO:0000256" key="3">
    <source>
        <dbReference type="ARBA" id="ARBA00024947"/>
    </source>
</evidence>
<dbReference type="GO" id="GO:0048039">
    <property type="term" value="F:ubiquinone binding"/>
    <property type="evidence" value="ECO:0007669"/>
    <property type="project" value="InterPro"/>
</dbReference>